<dbReference type="PANTHER" id="PTHR46796">
    <property type="entry name" value="HTH-TYPE TRANSCRIPTIONAL ACTIVATOR RHAS-RELATED"/>
    <property type="match status" value="1"/>
</dbReference>
<keyword evidence="3" id="KW-0238">DNA-binding</keyword>
<dbReference type="CDD" id="cd06986">
    <property type="entry name" value="cupin_MmsR-like_N"/>
    <property type="match status" value="1"/>
</dbReference>
<dbReference type="Proteomes" id="UP000658131">
    <property type="component" value="Unassembled WGS sequence"/>
</dbReference>
<dbReference type="InterPro" id="IPR020449">
    <property type="entry name" value="Tscrpt_reg_AraC-type_HTH"/>
</dbReference>
<evidence type="ECO:0000313" key="7">
    <source>
        <dbReference type="EMBL" id="MBC8576755.1"/>
    </source>
</evidence>
<keyword evidence="8" id="KW-1185">Reference proteome</keyword>
<dbReference type="RefSeq" id="WP_262400254.1">
    <property type="nucleotide sequence ID" value="NZ_JACRTB010000015.1"/>
</dbReference>
<feature type="domain" description="HTH araC/xylS-type" evidence="6">
    <location>
        <begin position="169"/>
        <end position="267"/>
    </location>
</feature>
<gene>
    <name evidence="7" type="ORF">H8717_10125</name>
</gene>
<dbReference type="InterPro" id="IPR009057">
    <property type="entry name" value="Homeodomain-like_sf"/>
</dbReference>
<keyword evidence="1" id="KW-0963">Cytoplasm</keyword>
<dbReference type="SUPFAM" id="SSF51215">
    <property type="entry name" value="Regulatory protein AraC"/>
    <property type="match status" value="1"/>
</dbReference>
<dbReference type="Pfam" id="PF12833">
    <property type="entry name" value="HTH_18"/>
    <property type="match status" value="1"/>
</dbReference>
<protein>
    <submittedName>
        <fullName evidence="7">AraC family transcriptional regulator</fullName>
    </submittedName>
</protein>
<dbReference type="InterPro" id="IPR050204">
    <property type="entry name" value="AraC_XylS_family_regulators"/>
</dbReference>
<dbReference type="InterPro" id="IPR003313">
    <property type="entry name" value="AraC-bd"/>
</dbReference>
<dbReference type="EMBL" id="JACRTB010000015">
    <property type="protein sequence ID" value="MBC8576755.1"/>
    <property type="molecule type" value="Genomic_DNA"/>
</dbReference>
<dbReference type="PANTHER" id="PTHR46796:SF13">
    <property type="entry name" value="HTH-TYPE TRANSCRIPTIONAL ACTIVATOR RHAS"/>
    <property type="match status" value="1"/>
</dbReference>
<evidence type="ECO:0000313" key="8">
    <source>
        <dbReference type="Proteomes" id="UP000658131"/>
    </source>
</evidence>
<proteinExistence type="predicted"/>
<name>A0ABR7NK17_9FIRM</name>
<dbReference type="SUPFAM" id="SSF46689">
    <property type="entry name" value="Homeodomain-like"/>
    <property type="match status" value="2"/>
</dbReference>
<reference evidence="7 8" key="1">
    <citation type="submission" date="2020-08" db="EMBL/GenBank/DDBJ databases">
        <title>Genome public.</title>
        <authorList>
            <person name="Liu C."/>
            <person name="Sun Q."/>
        </authorList>
    </citation>
    <scope>NUCLEOTIDE SEQUENCE [LARGE SCALE GENOMIC DNA]</scope>
    <source>
        <strain evidence="7 8">BX1</strain>
    </source>
</reference>
<dbReference type="Gene3D" id="1.10.10.60">
    <property type="entry name" value="Homeodomain-like"/>
    <property type="match status" value="2"/>
</dbReference>
<evidence type="ECO:0000256" key="2">
    <source>
        <dbReference type="ARBA" id="ARBA00023015"/>
    </source>
</evidence>
<dbReference type="PROSITE" id="PS00041">
    <property type="entry name" value="HTH_ARAC_FAMILY_1"/>
    <property type="match status" value="1"/>
</dbReference>
<evidence type="ECO:0000256" key="1">
    <source>
        <dbReference type="ARBA" id="ARBA00022490"/>
    </source>
</evidence>
<dbReference type="SMART" id="SM00342">
    <property type="entry name" value="HTH_ARAC"/>
    <property type="match status" value="1"/>
</dbReference>
<dbReference type="PRINTS" id="PR00032">
    <property type="entry name" value="HTHARAC"/>
</dbReference>
<dbReference type="InterPro" id="IPR018062">
    <property type="entry name" value="HTH_AraC-typ_CS"/>
</dbReference>
<dbReference type="Pfam" id="PF02311">
    <property type="entry name" value="AraC_binding"/>
    <property type="match status" value="1"/>
</dbReference>
<keyword evidence="5" id="KW-0804">Transcription</keyword>
<evidence type="ECO:0000256" key="3">
    <source>
        <dbReference type="ARBA" id="ARBA00023125"/>
    </source>
</evidence>
<dbReference type="Gene3D" id="2.60.120.280">
    <property type="entry name" value="Regulatory protein AraC"/>
    <property type="match status" value="1"/>
</dbReference>
<accession>A0ABR7NK17</accession>
<keyword evidence="4" id="KW-0010">Activator</keyword>
<sequence length="272" mass="30088">MKREIKRSFKAQTPGGLWLVVYNAGFQKCGSLHSWGPGVRDHYLLHHIVSGKGIFRRDGETFLLAAGESFLISPGEQVFYAADRDDPWEYYWAGFAGEGAAQLLAHSEFSGGCPVLRHPVPGLRQGLLEVYKARGGDFASSVRMSGCLQAALGLLIDGGDAAPDEDYAQRGARYLEYNYAQPVTIEEAARQAGVSRSQLYRGFLSRFGCSPKEYLGQIRLAAAARLLRRGDLPVGAVARSCGFDDPLYFSRFFRREMGLSPGAYRKNFENRN</sequence>
<evidence type="ECO:0000259" key="6">
    <source>
        <dbReference type="PROSITE" id="PS01124"/>
    </source>
</evidence>
<dbReference type="PROSITE" id="PS01124">
    <property type="entry name" value="HTH_ARAC_FAMILY_2"/>
    <property type="match status" value="1"/>
</dbReference>
<dbReference type="InterPro" id="IPR037923">
    <property type="entry name" value="HTH-like"/>
</dbReference>
<dbReference type="InterPro" id="IPR018060">
    <property type="entry name" value="HTH_AraC"/>
</dbReference>
<organism evidence="7 8">
    <name type="scientific">Yanshouia hominis</name>
    <dbReference type="NCBI Taxonomy" id="2763673"/>
    <lineage>
        <taxon>Bacteria</taxon>
        <taxon>Bacillati</taxon>
        <taxon>Bacillota</taxon>
        <taxon>Clostridia</taxon>
        <taxon>Eubacteriales</taxon>
        <taxon>Oscillospiraceae</taxon>
        <taxon>Yanshouia</taxon>
    </lineage>
</organism>
<keyword evidence="2" id="KW-0805">Transcription regulation</keyword>
<comment type="caution">
    <text evidence="7">The sequence shown here is derived from an EMBL/GenBank/DDBJ whole genome shotgun (WGS) entry which is preliminary data.</text>
</comment>
<evidence type="ECO:0000256" key="4">
    <source>
        <dbReference type="ARBA" id="ARBA00023159"/>
    </source>
</evidence>
<evidence type="ECO:0000256" key="5">
    <source>
        <dbReference type="ARBA" id="ARBA00023163"/>
    </source>
</evidence>